<dbReference type="EMBL" id="CP097649">
    <property type="protein sequence ID" value="URI15033.1"/>
    <property type="molecule type" value="Genomic_DNA"/>
</dbReference>
<organism evidence="1 2">
    <name type="scientific">Brevundimonas albigilva</name>
    <dbReference type="NCBI Taxonomy" id="1312364"/>
    <lineage>
        <taxon>Bacteria</taxon>
        <taxon>Pseudomonadati</taxon>
        <taxon>Pseudomonadota</taxon>
        <taxon>Alphaproteobacteria</taxon>
        <taxon>Caulobacterales</taxon>
        <taxon>Caulobacteraceae</taxon>
        <taxon>Brevundimonas</taxon>
    </lineage>
</organism>
<dbReference type="Proteomes" id="UP001055429">
    <property type="component" value="Chromosome"/>
</dbReference>
<proteinExistence type="predicted"/>
<protein>
    <recommendedName>
        <fullName evidence="3">DegT/DnrJ/EryC1/StrS aminotransferase family protein</fullName>
    </recommendedName>
</protein>
<dbReference type="RefSeq" id="WP_250201819.1">
    <property type="nucleotide sequence ID" value="NZ_CP097649.1"/>
</dbReference>
<keyword evidence="2" id="KW-1185">Reference proteome</keyword>
<dbReference type="InterPro" id="IPR015424">
    <property type="entry name" value="PyrdxlP-dep_Trfase"/>
</dbReference>
<dbReference type="SUPFAM" id="SSF53383">
    <property type="entry name" value="PLP-dependent transferases"/>
    <property type="match status" value="1"/>
</dbReference>
<evidence type="ECO:0008006" key="3">
    <source>
        <dbReference type="Google" id="ProtNLM"/>
    </source>
</evidence>
<reference evidence="1" key="1">
    <citation type="submission" date="2022-05" db="EMBL/GenBank/DDBJ databases">
        <title>Brevundimonas albigilva TT17 genome sequence.</title>
        <authorList>
            <person name="Lee K."/>
            <person name="Son H."/>
        </authorList>
    </citation>
    <scope>NUCLEOTIDE SEQUENCE</scope>
    <source>
        <strain evidence="1">TT17</strain>
    </source>
</reference>
<evidence type="ECO:0000313" key="2">
    <source>
        <dbReference type="Proteomes" id="UP001055429"/>
    </source>
</evidence>
<evidence type="ECO:0000313" key="1">
    <source>
        <dbReference type="EMBL" id="URI15033.1"/>
    </source>
</evidence>
<sequence length="326" mass="36343">MAPTDSGPTTVGAHFSALAVEHNHAPPGRYGYDSARSCLFALVRERTPTTVHLPNYLCAAVRQAVEAAGCQARPYEIGPNFHARGVEMKRGELLILVNYYGLCASAVEAQLTAVPRDAVVVDNSHAFFEAPFDALATIYSPRKFLPVPDGGFIEIDADLRQDPPNEAASMRRFNYLVERVGSPPESTRAHYLTSEESFERPSLAAMSELTRRWVCAQDQNAISARRRANYQVLAKRFGANRLTFDLGPQTPLCYPLAVEDGVDLQRRLAMERIFCPRYWPEVVPANAFERTLVERTVFLPIDHRYSTEDMHRVADVVSDLQRGTSG</sequence>
<accession>A0ABY4SQD2</accession>
<name>A0ABY4SQD2_9CAUL</name>
<gene>
    <name evidence="1" type="ORF">M8231_14740</name>
</gene>